<dbReference type="Proteomes" id="UP000027604">
    <property type="component" value="Chromosome I"/>
</dbReference>
<dbReference type="InterPro" id="IPR025737">
    <property type="entry name" value="FApF"/>
</dbReference>
<dbReference type="PATRIC" id="fig|1349767.4.peg.4642"/>
<evidence type="ECO:0000313" key="2">
    <source>
        <dbReference type="EMBL" id="CDG83556.1"/>
    </source>
</evidence>
<dbReference type="KEGG" id="jag:GJA_2930"/>
<evidence type="ECO:0000313" key="3">
    <source>
        <dbReference type="Proteomes" id="UP000027604"/>
    </source>
</evidence>
<name>W0V6Q0_9BURK</name>
<dbReference type="HOGENOM" id="CLU_1049429_0_0_4"/>
<feature type="chain" id="PRO_5004798117" description="Transporter" evidence="1">
    <location>
        <begin position="24"/>
        <end position="257"/>
    </location>
</feature>
<evidence type="ECO:0000256" key="1">
    <source>
        <dbReference type="SAM" id="SignalP"/>
    </source>
</evidence>
<accession>W0V6Q0</accession>
<dbReference type="Pfam" id="PF13557">
    <property type="entry name" value="Phenol_MetA_deg"/>
    <property type="match status" value="1"/>
</dbReference>
<keyword evidence="1" id="KW-0732">Signal</keyword>
<dbReference type="AlphaFoldDB" id="W0V6Q0"/>
<sequence length="257" mass="27193">MHHLTTLSFSLLASLSLALPLYAQDRLGPVTPYRPSVSSPAQLPLAGQLELELGGLSGKTGDSRRSSLPYALKLGFTPEWGIVIEGEAYIAARDDDGGHARGAGDTTLVLKRAFLVDDATAFGLELGAKIPTARDTIGSGKADYSVNAIFSRDIARVHMDANLNLTRLGAYADDGGRIQTGWSAAFSVPLSERWDATAELSGTRLRGADSSAQFLLAATYSPNPRLAIDVGLARGLTPASPDWSLFSGLVVPLARVW</sequence>
<reference evidence="2 3" key="1">
    <citation type="journal article" date="2015" name="Genome Announc.">
        <title>Genome Sequence of Mushroom Soft-Rot Pathogen Janthinobacterium agaricidamnosum.</title>
        <authorList>
            <person name="Graupner K."/>
            <person name="Lackner G."/>
            <person name="Hertweck C."/>
        </authorList>
    </citation>
    <scope>NUCLEOTIDE SEQUENCE [LARGE SCALE GENOMIC DNA]</scope>
    <source>
        <strain evidence="3">NBRC 102515 / DSM 9628</strain>
    </source>
</reference>
<dbReference type="EMBL" id="HG322949">
    <property type="protein sequence ID" value="CDG83556.1"/>
    <property type="molecule type" value="Genomic_DNA"/>
</dbReference>
<keyword evidence="3" id="KW-1185">Reference proteome</keyword>
<organism evidence="2 3">
    <name type="scientific">Janthinobacterium agaricidamnosum NBRC 102515 = DSM 9628</name>
    <dbReference type="NCBI Taxonomy" id="1349767"/>
    <lineage>
        <taxon>Bacteria</taxon>
        <taxon>Pseudomonadati</taxon>
        <taxon>Pseudomonadota</taxon>
        <taxon>Betaproteobacteria</taxon>
        <taxon>Burkholderiales</taxon>
        <taxon>Oxalobacteraceae</taxon>
        <taxon>Janthinobacterium</taxon>
    </lineage>
</organism>
<dbReference type="RefSeq" id="WP_242404537.1">
    <property type="nucleotide sequence ID" value="NZ_BCTH01000058.1"/>
</dbReference>
<proteinExistence type="predicted"/>
<gene>
    <name evidence="2" type="ORF">GJA_2930</name>
</gene>
<feature type="signal peptide" evidence="1">
    <location>
        <begin position="1"/>
        <end position="23"/>
    </location>
</feature>
<evidence type="ECO:0008006" key="4">
    <source>
        <dbReference type="Google" id="ProtNLM"/>
    </source>
</evidence>
<protein>
    <recommendedName>
        <fullName evidence="4">Transporter</fullName>
    </recommendedName>
</protein>